<evidence type="ECO:0000313" key="2">
    <source>
        <dbReference type="EMBL" id="TFY59353.1"/>
    </source>
</evidence>
<dbReference type="Proteomes" id="UP000298390">
    <property type="component" value="Unassembled WGS sequence"/>
</dbReference>
<organism evidence="2 3">
    <name type="scientific">Rhodofomes roseus</name>
    <dbReference type="NCBI Taxonomy" id="34475"/>
    <lineage>
        <taxon>Eukaryota</taxon>
        <taxon>Fungi</taxon>
        <taxon>Dikarya</taxon>
        <taxon>Basidiomycota</taxon>
        <taxon>Agaricomycotina</taxon>
        <taxon>Agaricomycetes</taxon>
        <taxon>Polyporales</taxon>
        <taxon>Rhodofomes</taxon>
    </lineage>
</organism>
<evidence type="ECO:0000313" key="3">
    <source>
        <dbReference type="Proteomes" id="UP000298390"/>
    </source>
</evidence>
<gene>
    <name evidence="2" type="ORF">EVJ58_g5828</name>
</gene>
<comment type="caution">
    <text evidence="2">The sequence shown here is derived from an EMBL/GenBank/DDBJ whole genome shotgun (WGS) entry which is preliminary data.</text>
</comment>
<dbReference type="EMBL" id="SEKV01000308">
    <property type="protein sequence ID" value="TFY59353.1"/>
    <property type="molecule type" value="Genomic_DNA"/>
</dbReference>
<name>A0A4Y9YC89_9APHY</name>
<feature type="region of interest" description="Disordered" evidence="1">
    <location>
        <begin position="1"/>
        <end position="60"/>
    </location>
</feature>
<proteinExistence type="predicted"/>
<evidence type="ECO:0000256" key="1">
    <source>
        <dbReference type="SAM" id="MobiDB-lite"/>
    </source>
</evidence>
<dbReference type="AlphaFoldDB" id="A0A4Y9YC89"/>
<protein>
    <submittedName>
        <fullName evidence="2">Uncharacterized protein</fullName>
    </submittedName>
</protein>
<sequence length="60" mass="6489">MAEQVHVSNPRHDASKSGELGQSNDGAQPAGDSEQQSKWGSFKDKVGDTISSMRENARDE</sequence>
<accession>A0A4Y9YC89</accession>
<reference evidence="2 3" key="1">
    <citation type="submission" date="2019-01" db="EMBL/GenBank/DDBJ databases">
        <title>Genome sequencing of the rare red list fungi Fomitopsis rosea.</title>
        <authorList>
            <person name="Buettner E."/>
            <person name="Kellner H."/>
        </authorList>
    </citation>
    <scope>NUCLEOTIDE SEQUENCE [LARGE SCALE GENOMIC DNA]</scope>
    <source>
        <strain evidence="2 3">DSM 105464</strain>
    </source>
</reference>